<evidence type="ECO:0000256" key="9">
    <source>
        <dbReference type="ARBA" id="ARBA00022884"/>
    </source>
</evidence>
<comment type="subcellular location">
    <subcellularLocation>
        <location evidence="2">Cytoplasm</location>
    </subcellularLocation>
    <subcellularLocation>
        <location evidence="1">Nucleus</location>
    </subcellularLocation>
</comment>
<dbReference type="InterPro" id="IPR018545">
    <property type="entry name" value="Btz_dom"/>
</dbReference>
<evidence type="ECO:0000313" key="15">
    <source>
        <dbReference type="EMBL" id="KAJ1351966.1"/>
    </source>
</evidence>
<organism evidence="15 16">
    <name type="scientific">Parelaphostrongylus tenuis</name>
    <name type="common">Meningeal worm</name>
    <dbReference type="NCBI Taxonomy" id="148309"/>
    <lineage>
        <taxon>Eukaryota</taxon>
        <taxon>Metazoa</taxon>
        <taxon>Ecdysozoa</taxon>
        <taxon>Nematoda</taxon>
        <taxon>Chromadorea</taxon>
        <taxon>Rhabditida</taxon>
        <taxon>Rhabditina</taxon>
        <taxon>Rhabditomorpha</taxon>
        <taxon>Strongyloidea</taxon>
        <taxon>Metastrongylidae</taxon>
        <taxon>Parelaphostrongylus</taxon>
    </lineage>
</organism>
<protein>
    <recommendedName>
        <fullName evidence="14">Btz domain-containing protein</fullName>
    </recommendedName>
</protein>
<evidence type="ECO:0000256" key="12">
    <source>
        <dbReference type="ARBA" id="ARBA00023242"/>
    </source>
</evidence>
<comment type="similarity">
    <text evidence="3">Belongs to the CASC3 family.</text>
</comment>
<feature type="region of interest" description="Disordered" evidence="13">
    <location>
        <begin position="1"/>
        <end position="32"/>
    </location>
</feature>
<keyword evidence="8" id="KW-0810">Translation regulation</keyword>
<keyword evidence="16" id="KW-1185">Reference proteome</keyword>
<sequence>MRRVHISHARSRSRSRSPLLRGPKPVVSKSQPVNMLDQAALLAVRSKKEGKVFSPKERITCTIDGPRRTGTVSSRMSGGSYGYPDRRRSDGERMHAGFQNSRQGVRDRLSFSDRRGRERFEATRDRVVESSRLNGKFRDEMEGKPVQRLIDPTMVPKGKGYFGHDDRGEEKQWRGRSAYDPRIDLGPRRDRLSGYRGYGGRDRDRDGGPRRQFGPRSAADGVWTHDKFAELEGEEASDNEHSSGGMEVIVDQSSSSKARRLVQENDDLNSVDK</sequence>
<dbReference type="GO" id="GO:0006417">
    <property type="term" value="P:regulation of translation"/>
    <property type="evidence" value="ECO:0007669"/>
    <property type="project" value="UniProtKB-KW"/>
</dbReference>
<feature type="compositionally biased region" description="Basic and acidic residues" evidence="13">
    <location>
        <begin position="84"/>
        <end position="95"/>
    </location>
</feature>
<evidence type="ECO:0000259" key="14">
    <source>
        <dbReference type="Pfam" id="PF09405"/>
    </source>
</evidence>
<evidence type="ECO:0000256" key="8">
    <source>
        <dbReference type="ARBA" id="ARBA00022845"/>
    </source>
</evidence>
<evidence type="ECO:0000256" key="10">
    <source>
        <dbReference type="ARBA" id="ARBA00023161"/>
    </source>
</evidence>
<evidence type="ECO:0000256" key="13">
    <source>
        <dbReference type="SAM" id="MobiDB-lite"/>
    </source>
</evidence>
<dbReference type="GO" id="GO:0003729">
    <property type="term" value="F:mRNA binding"/>
    <property type="evidence" value="ECO:0007669"/>
    <property type="project" value="InterPro"/>
</dbReference>
<dbReference type="GO" id="GO:0035145">
    <property type="term" value="C:exon-exon junction complex"/>
    <property type="evidence" value="ECO:0007669"/>
    <property type="project" value="InterPro"/>
</dbReference>
<feature type="compositionally biased region" description="Basic and acidic residues" evidence="13">
    <location>
        <begin position="162"/>
        <end position="209"/>
    </location>
</feature>
<dbReference type="GO" id="GO:0006397">
    <property type="term" value="P:mRNA processing"/>
    <property type="evidence" value="ECO:0007669"/>
    <property type="project" value="UniProtKB-KW"/>
</dbReference>
<dbReference type="GO" id="GO:0051028">
    <property type="term" value="P:mRNA transport"/>
    <property type="evidence" value="ECO:0007669"/>
    <property type="project" value="UniProtKB-KW"/>
</dbReference>
<keyword evidence="9" id="KW-0694">RNA-binding</keyword>
<dbReference type="GO" id="GO:0008380">
    <property type="term" value="P:RNA splicing"/>
    <property type="evidence" value="ECO:0007669"/>
    <property type="project" value="UniProtKB-KW"/>
</dbReference>
<feature type="domain" description="Btz" evidence="14">
    <location>
        <begin position="138"/>
        <end position="240"/>
    </location>
</feature>
<evidence type="ECO:0000256" key="7">
    <source>
        <dbReference type="ARBA" id="ARBA00022816"/>
    </source>
</evidence>
<name>A0AAD5MME3_PARTN</name>
<dbReference type="GO" id="GO:0000184">
    <property type="term" value="P:nuclear-transcribed mRNA catabolic process, nonsense-mediated decay"/>
    <property type="evidence" value="ECO:0007669"/>
    <property type="project" value="UniProtKB-KW"/>
</dbReference>
<keyword evidence="4" id="KW-0813">Transport</keyword>
<keyword evidence="5" id="KW-0963">Cytoplasm</keyword>
<keyword evidence="10" id="KW-0866">Nonsense-mediated mRNA decay</keyword>
<evidence type="ECO:0000313" key="16">
    <source>
        <dbReference type="Proteomes" id="UP001196413"/>
    </source>
</evidence>
<proteinExistence type="inferred from homology"/>
<dbReference type="Pfam" id="PF09405">
    <property type="entry name" value="Btz"/>
    <property type="match status" value="1"/>
</dbReference>
<gene>
    <name evidence="15" type="ORF">KIN20_008149</name>
</gene>
<feature type="compositionally biased region" description="Acidic residues" evidence="13">
    <location>
        <begin position="264"/>
        <end position="273"/>
    </location>
</feature>
<evidence type="ECO:0000256" key="11">
    <source>
        <dbReference type="ARBA" id="ARBA00023187"/>
    </source>
</evidence>
<dbReference type="Proteomes" id="UP001196413">
    <property type="component" value="Unassembled WGS sequence"/>
</dbReference>
<reference evidence="15" key="1">
    <citation type="submission" date="2021-06" db="EMBL/GenBank/DDBJ databases">
        <title>Parelaphostrongylus tenuis whole genome reference sequence.</title>
        <authorList>
            <person name="Garwood T.J."/>
            <person name="Larsen P.A."/>
            <person name="Fountain-Jones N.M."/>
            <person name="Garbe J.R."/>
            <person name="Macchietto M.G."/>
            <person name="Kania S.A."/>
            <person name="Gerhold R.W."/>
            <person name="Richards J.E."/>
            <person name="Wolf T.M."/>
        </authorList>
    </citation>
    <scope>NUCLEOTIDE SEQUENCE</scope>
    <source>
        <strain evidence="15">MNPRO001-30</strain>
        <tissue evidence="15">Meninges</tissue>
    </source>
</reference>
<feature type="region of interest" description="Disordered" evidence="13">
    <location>
        <begin position="136"/>
        <end position="273"/>
    </location>
</feature>
<keyword evidence="11" id="KW-0508">mRNA splicing</keyword>
<feature type="compositionally biased region" description="Basic and acidic residues" evidence="13">
    <location>
        <begin position="136"/>
        <end position="145"/>
    </location>
</feature>
<keyword evidence="12" id="KW-0539">Nucleus</keyword>
<keyword evidence="6" id="KW-0507">mRNA processing</keyword>
<comment type="caution">
    <text evidence="15">The sequence shown here is derived from an EMBL/GenBank/DDBJ whole genome shotgun (WGS) entry which is preliminary data.</text>
</comment>
<accession>A0AAD5MME3</accession>
<evidence type="ECO:0000256" key="4">
    <source>
        <dbReference type="ARBA" id="ARBA00022448"/>
    </source>
</evidence>
<feature type="compositionally biased region" description="Basic residues" evidence="13">
    <location>
        <begin position="1"/>
        <end position="15"/>
    </location>
</feature>
<keyword evidence="7" id="KW-0509">mRNA transport</keyword>
<evidence type="ECO:0000256" key="6">
    <source>
        <dbReference type="ARBA" id="ARBA00022664"/>
    </source>
</evidence>
<evidence type="ECO:0000256" key="2">
    <source>
        <dbReference type="ARBA" id="ARBA00004496"/>
    </source>
</evidence>
<dbReference type="EMBL" id="JAHQIW010001271">
    <property type="protein sequence ID" value="KAJ1351966.1"/>
    <property type="molecule type" value="Genomic_DNA"/>
</dbReference>
<dbReference type="AlphaFoldDB" id="A0AAD5MME3"/>
<feature type="region of interest" description="Disordered" evidence="13">
    <location>
        <begin position="61"/>
        <end position="111"/>
    </location>
</feature>
<dbReference type="GO" id="GO:0005737">
    <property type="term" value="C:cytoplasm"/>
    <property type="evidence" value="ECO:0007669"/>
    <property type="project" value="UniProtKB-SubCell"/>
</dbReference>
<evidence type="ECO:0000256" key="1">
    <source>
        <dbReference type="ARBA" id="ARBA00004123"/>
    </source>
</evidence>
<evidence type="ECO:0000256" key="5">
    <source>
        <dbReference type="ARBA" id="ARBA00022490"/>
    </source>
</evidence>
<evidence type="ECO:0000256" key="3">
    <source>
        <dbReference type="ARBA" id="ARBA00009548"/>
    </source>
</evidence>